<dbReference type="InterPro" id="IPR036322">
    <property type="entry name" value="WD40_repeat_dom_sf"/>
</dbReference>
<dbReference type="Proteomes" id="UP000664859">
    <property type="component" value="Unassembled WGS sequence"/>
</dbReference>
<organism evidence="2 3">
    <name type="scientific">Tribonema minus</name>
    <dbReference type="NCBI Taxonomy" id="303371"/>
    <lineage>
        <taxon>Eukaryota</taxon>
        <taxon>Sar</taxon>
        <taxon>Stramenopiles</taxon>
        <taxon>Ochrophyta</taxon>
        <taxon>PX clade</taxon>
        <taxon>Xanthophyceae</taxon>
        <taxon>Tribonematales</taxon>
        <taxon>Tribonemataceae</taxon>
        <taxon>Tribonema</taxon>
    </lineage>
</organism>
<accession>A0A835YMF8</accession>
<dbReference type="Gene3D" id="2.130.10.10">
    <property type="entry name" value="YVTN repeat-like/Quinoprotein amine dehydrogenase"/>
    <property type="match status" value="2"/>
</dbReference>
<sequence length="357" mass="38057">MLPLLCITQAYIHKDEVITLGCGGAAPRALGRGGENGRALQARFVVADAQELLVVALSTGVQMWSANGTRLLYFFSLRSVVAEGGPAVSCRGISAVERGCHVLVGCSDGDVFVFAVELSRSLRGHTRPVTATAASRTIAASADMGGRIIAWRVADAYAKFVIHRASSADMGGHIITWRVQDAYAKGQFQIAIVTQYLDYKFSIAPAHVGGRIITWGEEDVYVKMCEFSCDGCMVTSLAARDGLLVAALSNGTIRAFRVAAGELAFEIAAHARIINAIDLHPTQDAYLNVWSLPDDRSPAKASSQVDLLYSEEVRDHLLTGVAFRKDVPVDEGAGGMVGIAAAAYDTPGIVLWAAWGR</sequence>
<keyword evidence="3" id="KW-1185">Reference proteome</keyword>
<dbReference type="Pfam" id="PF21031">
    <property type="entry name" value="WDR54"/>
    <property type="match status" value="1"/>
</dbReference>
<protein>
    <recommendedName>
        <fullName evidence="1">WD repeat-containing protein 54 beta-propeller domain-containing protein</fullName>
    </recommendedName>
</protein>
<reference evidence="2" key="1">
    <citation type="submission" date="2021-02" db="EMBL/GenBank/DDBJ databases">
        <title>First Annotated Genome of the Yellow-green Alga Tribonema minus.</title>
        <authorList>
            <person name="Mahan K.M."/>
        </authorList>
    </citation>
    <scope>NUCLEOTIDE SEQUENCE</scope>
    <source>
        <strain evidence="2">UTEX B ZZ1240</strain>
    </source>
</reference>
<evidence type="ECO:0000313" key="2">
    <source>
        <dbReference type="EMBL" id="KAG5176497.1"/>
    </source>
</evidence>
<dbReference type="EMBL" id="JAFCMP010000536">
    <property type="protein sequence ID" value="KAG5176497.1"/>
    <property type="molecule type" value="Genomic_DNA"/>
</dbReference>
<evidence type="ECO:0000313" key="3">
    <source>
        <dbReference type="Proteomes" id="UP000664859"/>
    </source>
</evidence>
<dbReference type="SUPFAM" id="SSF50978">
    <property type="entry name" value="WD40 repeat-like"/>
    <property type="match status" value="1"/>
</dbReference>
<comment type="caution">
    <text evidence="2">The sequence shown here is derived from an EMBL/GenBank/DDBJ whole genome shotgun (WGS) entry which is preliminary data.</text>
</comment>
<proteinExistence type="predicted"/>
<dbReference type="OrthoDB" id="756370at2759"/>
<dbReference type="AlphaFoldDB" id="A0A835YMF8"/>
<name>A0A835YMF8_9STRA</name>
<evidence type="ECO:0000259" key="1">
    <source>
        <dbReference type="Pfam" id="PF21031"/>
    </source>
</evidence>
<gene>
    <name evidence="2" type="ORF">JKP88DRAFT_242301</name>
</gene>
<dbReference type="InterPro" id="IPR015943">
    <property type="entry name" value="WD40/YVTN_repeat-like_dom_sf"/>
</dbReference>
<feature type="domain" description="WD repeat-containing protein 54 beta-propeller" evidence="1">
    <location>
        <begin position="41"/>
        <end position="136"/>
    </location>
</feature>
<dbReference type="InterPro" id="IPR049546">
    <property type="entry name" value="WDR54_beta_prop"/>
</dbReference>